<accession>A0ABP8MLP5</accession>
<keyword evidence="3" id="KW-0812">Transmembrane</keyword>
<feature type="transmembrane region" description="Helical" evidence="3">
    <location>
        <begin position="530"/>
        <end position="547"/>
    </location>
</feature>
<dbReference type="SUPFAM" id="SSF52540">
    <property type="entry name" value="P-loop containing nucleoside triphosphate hydrolases"/>
    <property type="match status" value="1"/>
</dbReference>
<feature type="coiled-coil region" evidence="1">
    <location>
        <begin position="284"/>
        <end position="311"/>
    </location>
</feature>
<keyword evidence="3" id="KW-0472">Membrane</keyword>
<feature type="coiled-coil region" evidence="1">
    <location>
        <begin position="439"/>
        <end position="486"/>
    </location>
</feature>
<feature type="compositionally biased region" description="Acidic residues" evidence="2">
    <location>
        <begin position="1087"/>
        <end position="1122"/>
    </location>
</feature>
<dbReference type="EMBL" id="BAABGA010000022">
    <property type="protein sequence ID" value="GAA4451029.1"/>
    <property type="molecule type" value="Genomic_DNA"/>
</dbReference>
<feature type="coiled-coil region" evidence="1">
    <location>
        <begin position="552"/>
        <end position="611"/>
    </location>
</feature>
<evidence type="ECO:0000313" key="5">
    <source>
        <dbReference type="EMBL" id="GAA4451029.1"/>
    </source>
</evidence>
<dbReference type="PANTHER" id="PTHR41259">
    <property type="entry name" value="DOUBLE-STRAND BREAK REPAIR RAD50 ATPASE, PUTATIVE-RELATED"/>
    <property type="match status" value="1"/>
</dbReference>
<feature type="region of interest" description="Disordered" evidence="2">
    <location>
        <begin position="713"/>
        <end position="746"/>
    </location>
</feature>
<evidence type="ECO:0000256" key="1">
    <source>
        <dbReference type="SAM" id="Coils"/>
    </source>
</evidence>
<dbReference type="InterPro" id="IPR027417">
    <property type="entry name" value="P-loop_NTPase"/>
</dbReference>
<feature type="region of interest" description="Disordered" evidence="2">
    <location>
        <begin position="1249"/>
        <end position="1282"/>
    </location>
</feature>
<comment type="caution">
    <text evidence="5">The sequence shown here is derived from an EMBL/GenBank/DDBJ whole genome shotgun (WGS) entry which is preliminary data.</text>
</comment>
<feature type="compositionally biased region" description="Acidic residues" evidence="2">
    <location>
        <begin position="1255"/>
        <end position="1268"/>
    </location>
</feature>
<evidence type="ECO:0000256" key="2">
    <source>
        <dbReference type="SAM" id="MobiDB-lite"/>
    </source>
</evidence>
<gene>
    <name evidence="5" type="ORF">GCM10023156_18050</name>
</gene>
<name>A0ABP8MLP5_9BACT</name>
<dbReference type="PANTHER" id="PTHR41259:SF1">
    <property type="entry name" value="DOUBLE-STRAND BREAK REPAIR RAD50 ATPASE, PUTATIVE-RELATED"/>
    <property type="match status" value="1"/>
</dbReference>
<feature type="domain" description="YhaN AAA" evidence="4">
    <location>
        <begin position="1"/>
        <end position="181"/>
    </location>
</feature>
<proteinExistence type="predicted"/>
<feature type="transmembrane region" description="Helical" evidence="3">
    <location>
        <begin position="494"/>
        <end position="518"/>
    </location>
</feature>
<dbReference type="Proteomes" id="UP001500840">
    <property type="component" value="Unassembled WGS sequence"/>
</dbReference>
<evidence type="ECO:0000313" key="6">
    <source>
        <dbReference type="Proteomes" id="UP001500840"/>
    </source>
</evidence>
<feature type="coiled-coil region" evidence="1">
    <location>
        <begin position="867"/>
        <end position="894"/>
    </location>
</feature>
<keyword evidence="3" id="KW-1133">Transmembrane helix</keyword>
<dbReference type="Gene3D" id="3.40.50.300">
    <property type="entry name" value="P-loop containing nucleotide triphosphate hydrolases"/>
    <property type="match status" value="2"/>
</dbReference>
<dbReference type="Pfam" id="PF13514">
    <property type="entry name" value="AAA_27"/>
    <property type="match status" value="1"/>
</dbReference>
<protein>
    <submittedName>
        <fullName evidence="5">AAA family ATPase</fullName>
    </submittedName>
</protein>
<keyword evidence="6" id="KW-1185">Reference proteome</keyword>
<feature type="compositionally biased region" description="Basic and acidic residues" evidence="2">
    <location>
        <begin position="1171"/>
        <end position="1201"/>
    </location>
</feature>
<reference evidence="6" key="1">
    <citation type="journal article" date="2019" name="Int. J. Syst. Evol. Microbiol.">
        <title>The Global Catalogue of Microorganisms (GCM) 10K type strain sequencing project: providing services to taxonomists for standard genome sequencing and annotation.</title>
        <authorList>
            <consortium name="The Broad Institute Genomics Platform"/>
            <consortium name="The Broad Institute Genome Sequencing Center for Infectious Disease"/>
            <person name="Wu L."/>
            <person name="Ma J."/>
        </authorList>
    </citation>
    <scope>NUCLEOTIDE SEQUENCE [LARGE SCALE GENOMIC DNA]</scope>
    <source>
        <strain evidence="6">JCM 17759</strain>
    </source>
</reference>
<feature type="coiled-coil region" evidence="1">
    <location>
        <begin position="192"/>
        <end position="243"/>
    </location>
</feature>
<feature type="region of interest" description="Disordered" evidence="2">
    <location>
        <begin position="1153"/>
        <end position="1207"/>
    </location>
</feature>
<feature type="coiled-coil region" evidence="1">
    <location>
        <begin position="338"/>
        <end position="365"/>
    </location>
</feature>
<keyword evidence="1" id="KW-0175">Coiled coil</keyword>
<evidence type="ECO:0000259" key="4">
    <source>
        <dbReference type="Pfam" id="PF13514"/>
    </source>
</evidence>
<sequence length="1282" mass="146055">MKIKDIQIDGFGVWTGLSVDSLSDGMTLFYGPNEAGKTTLMQFLRAMLYGFTPDRRERYIPPVFGGTPGGAIRVTGPGGGYQIRRTSQLTDTGVTGNLSVTGQDGLSQGQHRLSSLLGQIDEPIFTNVFAIGIRELQELSTLDGTDAADELYKLSSGLDRVSLVDVLRSLREGRKSMIGKDSVIDSEEAGKVAAMIRKREKLRDEVEQLTRHGRRWSELASQRRSQQQEIEASSERMIAWEREARCVEIATSVFDTWKQREALAASIAETELESELPDDAPGQLVQIEAMIEDSKAKMEEVKAKRRELRVKNEQLPVSKRLFDLQGKIEAASEQATWVEALEEQVERLDGQIDKARKQLEADADRLGIDEADKAAITEGDMSKLPDLSKQSLATLSAPAKRVKEQLFLLKQARSEGAEHKTRAEKMGSQLQGVLSRARATNLQQAIREENELITALRHRAQLGEHIEKLKRHYRDLEKETVDLTTDEALPMDRLILLAVPFIFGGMSLVYGVSNMLGLTWFSPDPDPTKGMFWLTVGFMGMLTYYFGKENGMRSTSRDLEDCERQIDTLRKQIRELESERNEADSTLPTSNETIELRIRESEQLLAELESVLPTYHNHQAALQSYKSARERATEAADGLRDSRREWSATLKRLGLSESLSPSSVRNLSDGYETLLSSRRRWEELKTERDQRKRERQTLARRIESLYMEALDLQENITAKNPRDDEEEDDSEQAAKRSRVRSNPLDQLNHLHEELSRQQHWIKQRRSLKEQDLKLKKQQSGYFRAIQRGETQRRALWAKCGVATPEQFYGLVDSKASLAEMRKEHTELDKQVRSMIGTHVEYDAVAREIEGAKQSDIERRWDSLTTRMSETEARVAQLRTQQGELAQEMKQLGEDSRLTTVQLELACIERKIMASARRWQTLAMASCLLEDVCGTFERERQPETLREASSFLNQLTDGKYNRIWTPLGTNRLKVDDTDGKSLPLEVLSRGTREAVFIALRLSLAAAYARRGVMLPLVLDDVLVNFDRDRAIYAARTLKTFAELGHQVMMFTCHEHIVDIFHEIDVQVRMMPPQGQPGRAEILLPQERIEEEPVEEEYEEEVYEDEPEEAAQQEVLQDEAEEEPAPAPVVVVVKEEPKPVPKILYVRKDIPKVQAKPEPVAEAPKPEPVVEAVRPEPVKPEPVRPEPPKPEPKPQPRRPEPKRVKSIVIEPEYIDDEIDYSDPEPSIQWAWFEREPSRQLVSSEEKLASVARSEWTESGEADPDEAMPEEVWDKNNPWWRATAE</sequence>
<dbReference type="RefSeq" id="WP_345321278.1">
    <property type="nucleotide sequence ID" value="NZ_BAABGA010000022.1"/>
</dbReference>
<feature type="region of interest" description="Disordered" evidence="2">
    <location>
        <begin position="1084"/>
        <end position="1125"/>
    </location>
</feature>
<dbReference type="InterPro" id="IPR038734">
    <property type="entry name" value="YhaN_AAA"/>
</dbReference>
<evidence type="ECO:0000256" key="3">
    <source>
        <dbReference type="SAM" id="Phobius"/>
    </source>
</evidence>
<organism evidence="5 6">
    <name type="scientific">Novipirellula rosea</name>
    <dbReference type="NCBI Taxonomy" id="1031540"/>
    <lineage>
        <taxon>Bacteria</taxon>
        <taxon>Pseudomonadati</taxon>
        <taxon>Planctomycetota</taxon>
        <taxon>Planctomycetia</taxon>
        <taxon>Pirellulales</taxon>
        <taxon>Pirellulaceae</taxon>
        <taxon>Novipirellula</taxon>
    </lineage>
</organism>